<dbReference type="Proteomes" id="UP000285430">
    <property type="component" value="Unassembled WGS sequence"/>
</dbReference>
<evidence type="ECO:0000313" key="2">
    <source>
        <dbReference type="Proteomes" id="UP000285430"/>
    </source>
</evidence>
<protein>
    <recommendedName>
        <fullName evidence="3">DDE-1 domain-containing protein</fullName>
    </recommendedName>
</protein>
<proteinExistence type="predicted"/>
<accession>A0A3R6XJP1</accession>
<name>A0A3R6XJP1_APHAT</name>
<evidence type="ECO:0008006" key="3">
    <source>
        <dbReference type="Google" id="ProtNLM"/>
    </source>
</evidence>
<dbReference type="EMBL" id="QUTH01004361">
    <property type="protein sequence ID" value="RHZ14254.1"/>
    <property type="molecule type" value="Genomic_DNA"/>
</dbReference>
<gene>
    <name evidence="1" type="ORF">DYB37_013532</name>
</gene>
<reference evidence="1 2" key="1">
    <citation type="submission" date="2018-08" db="EMBL/GenBank/DDBJ databases">
        <title>Aphanomyces genome sequencing and annotation.</title>
        <authorList>
            <person name="Minardi D."/>
            <person name="Oidtmann B."/>
            <person name="Van Der Giezen M."/>
            <person name="Studholme D.J."/>
        </authorList>
    </citation>
    <scope>NUCLEOTIDE SEQUENCE [LARGE SCALE GENOMIC DNA]</scope>
    <source>
        <strain evidence="1 2">Da</strain>
    </source>
</reference>
<sequence length="67" mass="7766">MAPFKRYLRDEWLTEEMIDGEDGGDFDTPTAAEKWKAMVKRANAAWDRVTATEIRNSFVKALRSIEE</sequence>
<comment type="caution">
    <text evidence="1">The sequence shown here is derived from an EMBL/GenBank/DDBJ whole genome shotgun (WGS) entry which is preliminary data.</text>
</comment>
<dbReference type="AlphaFoldDB" id="A0A3R6XJP1"/>
<organism evidence="1 2">
    <name type="scientific">Aphanomyces astaci</name>
    <name type="common">Crayfish plague agent</name>
    <dbReference type="NCBI Taxonomy" id="112090"/>
    <lineage>
        <taxon>Eukaryota</taxon>
        <taxon>Sar</taxon>
        <taxon>Stramenopiles</taxon>
        <taxon>Oomycota</taxon>
        <taxon>Saprolegniomycetes</taxon>
        <taxon>Saprolegniales</taxon>
        <taxon>Verrucalvaceae</taxon>
        <taxon>Aphanomyces</taxon>
    </lineage>
</organism>
<evidence type="ECO:0000313" key="1">
    <source>
        <dbReference type="EMBL" id="RHZ14254.1"/>
    </source>
</evidence>